<name>A0ABQ5A9A0_9ASTR</name>
<comment type="caution">
    <text evidence="2">The sequence shown here is derived from an EMBL/GenBank/DDBJ whole genome shotgun (WGS) entry which is preliminary data.</text>
</comment>
<dbReference type="InterPro" id="IPR032675">
    <property type="entry name" value="LRR_dom_sf"/>
</dbReference>
<keyword evidence="3" id="KW-1185">Reference proteome</keyword>
<dbReference type="Pfam" id="PF25372">
    <property type="entry name" value="DUF7885"/>
    <property type="match status" value="1"/>
</dbReference>
<reference evidence="2" key="1">
    <citation type="journal article" date="2022" name="Int. J. Mol. Sci.">
        <title>Draft Genome of Tanacetum Coccineum: Genomic Comparison of Closely Related Tanacetum-Family Plants.</title>
        <authorList>
            <person name="Yamashiro T."/>
            <person name="Shiraishi A."/>
            <person name="Nakayama K."/>
            <person name="Satake H."/>
        </authorList>
    </citation>
    <scope>NUCLEOTIDE SEQUENCE</scope>
</reference>
<evidence type="ECO:0000259" key="1">
    <source>
        <dbReference type="Pfam" id="PF25372"/>
    </source>
</evidence>
<protein>
    <submittedName>
        <fullName evidence="2">Leucine-rich repeat domain, L domain-like protein</fullName>
    </submittedName>
</protein>
<dbReference type="InterPro" id="IPR057207">
    <property type="entry name" value="FBXL15_LRR"/>
</dbReference>
<dbReference type="SMART" id="SM00367">
    <property type="entry name" value="LRR_CC"/>
    <property type="match status" value="6"/>
</dbReference>
<dbReference type="SUPFAM" id="SSF52047">
    <property type="entry name" value="RNI-like"/>
    <property type="match status" value="1"/>
</dbReference>
<organism evidence="2 3">
    <name type="scientific">Tanacetum coccineum</name>
    <dbReference type="NCBI Taxonomy" id="301880"/>
    <lineage>
        <taxon>Eukaryota</taxon>
        <taxon>Viridiplantae</taxon>
        <taxon>Streptophyta</taxon>
        <taxon>Embryophyta</taxon>
        <taxon>Tracheophyta</taxon>
        <taxon>Spermatophyta</taxon>
        <taxon>Magnoliopsida</taxon>
        <taxon>eudicotyledons</taxon>
        <taxon>Gunneridae</taxon>
        <taxon>Pentapetalae</taxon>
        <taxon>asterids</taxon>
        <taxon>campanulids</taxon>
        <taxon>Asterales</taxon>
        <taxon>Asteraceae</taxon>
        <taxon>Asteroideae</taxon>
        <taxon>Anthemideae</taxon>
        <taxon>Anthemidinae</taxon>
        <taxon>Tanacetum</taxon>
    </lineage>
</organism>
<accession>A0ABQ5A9A0</accession>
<dbReference type="InterPro" id="IPR006553">
    <property type="entry name" value="Leu-rich_rpt_Cys-con_subtyp"/>
</dbReference>
<feature type="domain" description="F-box/LRR-repeat protein 15-like leucin rich repeat" evidence="1">
    <location>
        <begin position="138"/>
        <end position="217"/>
    </location>
</feature>
<evidence type="ECO:0000313" key="3">
    <source>
        <dbReference type="Proteomes" id="UP001151760"/>
    </source>
</evidence>
<dbReference type="InterPro" id="IPR001611">
    <property type="entry name" value="Leu-rich_rpt"/>
</dbReference>
<evidence type="ECO:0000313" key="2">
    <source>
        <dbReference type="EMBL" id="GJS98915.1"/>
    </source>
</evidence>
<dbReference type="EMBL" id="BQNB010012080">
    <property type="protein sequence ID" value="GJS98915.1"/>
    <property type="molecule type" value="Genomic_DNA"/>
</dbReference>
<dbReference type="PANTHER" id="PTHR13318">
    <property type="entry name" value="PARTNER OF PAIRED, ISOFORM B-RELATED"/>
    <property type="match status" value="1"/>
</dbReference>
<proteinExistence type="predicted"/>
<dbReference type="Pfam" id="PF13516">
    <property type="entry name" value="LRR_6"/>
    <property type="match status" value="2"/>
</dbReference>
<reference evidence="2" key="2">
    <citation type="submission" date="2022-01" db="EMBL/GenBank/DDBJ databases">
        <authorList>
            <person name="Yamashiro T."/>
            <person name="Shiraishi A."/>
            <person name="Satake H."/>
            <person name="Nakayama K."/>
        </authorList>
    </citation>
    <scope>NUCLEOTIDE SEQUENCE</scope>
</reference>
<sequence>MSIANGCPLLSVIDLFGCSITDTGLETLTNACKSLKEVSLAYCTEITDRGMLSLNQNCRQLRALDICRCRKIVGVSFNGISSTLTCLNAEGCAMDMNATGVGRIVSGGGLEYLNLSRGKRMGGGLAAIGLGLTSNLKILHFYKCRFVKDDAIIKISKGCPLLQEWNLSYCERIRIRGWESIGMYCKNLETLHVVNCNITDAGLLALGNGCKRLSLLYIGYDGPSFFKSKLQREDVEIKGGHVMPKLPSWAFKRYI</sequence>
<dbReference type="Proteomes" id="UP001151760">
    <property type="component" value="Unassembled WGS sequence"/>
</dbReference>
<gene>
    <name evidence="2" type="ORF">Tco_0820085</name>
</gene>
<dbReference type="Gene3D" id="3.80.10.10">
    <property type="entry name" value="Ribonuclease Inhibitor"/>
    <property type="match status" value="2"/>
</dbReference>